<organism evidence="2 3">
    <name type="scientific">Mucilaginibacter yixingensis</name>
    <dbReference type="NCBI Taxonomy" id="1295612"/>
    <lineage>
        <taxon>Bacteria</taxon>
        <taxon>Pseudomonadati</taxon>
        <taxon>Bacteroidota</taxon>
        <taxon>Sphingobacteriia</taxon>
        <taxon>Sphingobacteriales</taxon>
        <taxon>Sphingobacteriaceae</taxon>
        <taxon>Mucilaginibacter</taxon>
    </lineage>
</organism>
<feature type="transmembrane region" description="Helical" evidence="1">
    <location>
        <begin position="97"/>
        <end position="118"/>
    </location>
</feature>
<name>A0A2T5JA33_9SPHI</name>
<dbReference type="PRINTS" id="PR00834">
    <property type="entry name" value="PROTEASES2C"/>
</dbReference>
<dbReference type="Proteomes" id="UP000244168">
    <property type="component" value="Unassembled WGS sequence"/>
</dbReference>
<evidence type="ECO:0000313" key="3">
    <source>
        <dbReference type="Proteomes" id="UP000244168"/>
    </source>
</evidence>
<dbReference type="GO" id="GO:0004252">
    <property type="term" value="F:serine-type endopeptidase activity"/>
    <property type="evidence" value="ECO:0007669"/>
    <property type="project" value="InterPro"/>
</dbReference>
<dbReference type="OrthoDB" id="9766361at2"/>
<dbReference type="Gene3D" id="2.40.10.10">
    <property type="entry name" value="Trypsin-like serine proteases"/>
    <property type="match status" value="2"/>
</dbReference>
<keyword evidence="1" id="KW-0812">Transmembrane</keyword>
<dbReference type="InterPro" id="IPR001940">
    <property type="entry name" value="Peptidase_S1C"/>
</dbReference>
<dbReference type="PANTHER" id="PTHR43019">
    <property type="entry name" value="SERINE ENDOPROTEASE DEGS"/>
    <property type="match status" value="1"/>
</dbReference>
<dbReference type="InterPro" id="IPR043504">
    <property type="entry name" value="Peptidase_S1_PA_chymotrypsin"/>
</dbReference>
<keyword evidence="3" id="KW-1185">Reference proteome</keyword>
<comment type="caution">
    <text evidence="2">The sequence shown here is derived from an EMBL/GenBank/DDBJ whole genome shotgun (WGS) entry which is preliminary data.</text>
</comment>
<dbReference type="Pfam" id="PF13365">
    <property type="entry name" value="Trypsin_2"/>
    <property type="match status" value="1"/>
</dbReference>
<dbReference type="PANTHER" id="PTHR43019:SF23">
    <property type="entry name" value="PROTEASE DO-LIKE 5, CHLOROPLASTIC"/>
    <property type="match status" value="1"/>
</dbReference>
<accession>A0A2T5JA33</accession>
<keyword evidence="1" id="KW-1133">Transmembrane helix</keyword>
<dbReference type="AlphaFoldDB" id="A0A2T5JA33"/>
<evidence type="ECO:0000313" key="2">
    <source>
        <dbReference type="EMBL" id="PTQ96925.1"/>
    </source>
</evidence>
<proteinExistence type="predicted"/>
<dbReference type="InterPro" id="IPR009003">
    <property type="entry name" value="Peptidase_S1_PA"/>
</dbReference>
<dbReference type="GO" id="GO:0006508">
    <property type="term" value="P:proteolysis"/>
    <property type="evidence" value="ECO:0007669"/>
    <property type="project" value="InterPro"/>
</dbReference>
<protein>
    <submittedName>
        <fullName evidence="2">Trypsin-like peptidase</fullName>
    </submittedName>
</protein>
<dbReference type="SUPFAM" id="SSF50494">
    <property type="entry name" value="Trypsin-like serine proteases"/>
    <property type="match status" value="1"/>
</dbReference>
<keyword evidence="1" id="KW-0472">Membrane</keyword>
<evidence type="ECO:0000256" key="1">
    <source>
        <dbReference type="SAM" id="Phobius"/>
    </source>
</evidence>
<reference evidence="2 3" key="1">
    <citation type="submission" date="2018-04" db="EMBL/GenBank/DDBJ databases">
        <title>Genomic Encyclopedia of Archaeal and Bacterial Type Strains, Phase II (KMG-II): from individual species to whole genera.</title>
        <authorList>
            <person name="Goeker M."/>
        </authorList>
    </citation>
    <scope>NUCLEOTIDE SEQUENCE [LARGE SCALE GENOMIC DNA]</scope>
    <source>
        <strain evidence="2 3">DSM 26809</strain>
    </source>
</reference>
<gene>
    <name evidence="2" type="ORF">C8P68_104419</name>
</gene>
<sequence>MTNNQLTEAIERYLSGQMDKEELARFDELRREDADIDMKIAEHQQFLGILKQYRERVELVDRLNAIHAEIDVHELVEEMTSHPSWVVRMWRQHHSKISVAASIAIFAMLATMFFTGYFGGQPKYRELREEIGRVKQSTAQLNLKTNALQRQINGSPKKHMLPGNYKGSGFALSSDGYIVTNYHVIGSRYDSVYVQTASGDSYRVKVVYTEPQYDVAILKIDDSSFKGLPALPYSFKKSKSDLGERVYTIGYSEGDSPVVDQGYLSSANGYQGDSAAYRVSIPVNPGNSGGPLVNSKGSIIGIVSGKQTQTEGASYAVKTGYLYKALQNVPQDSLSDKVTMSNKNTLSNLNRVQQIKKLQNYVFMVRVY</sequence>
<dbReference type="EMBL" id="QAOQ01000004">
    <property type="protein sequence ID" value="PTQ96925.1"/>
    <property type="molecule type" value="Genomic_DNA"/>
</dbReference>